<dbReference type="Proteomes" id="UP001150581">
    <property type="component" value="Unassembled WGS sequence"/>
</dbReference>
<comment type="caution">
    <text evidence="1">The sequence shown here is derived from an EMBL/GenBank/DDBJ whole genome shotgun (WGS) entry which is preliminary data.</text>
</comment>
<reference evidence="1" key="1">
    <citation type="submission" date="2022-07" db="EMBL/GenBank/DDBJ databases">
        <title>Phylogenomic reconstructions and comparative analyses of Kickxellomycotina fungi.</title>
        <authorList>
            <person name="Reynolds N.K."/>
            <person name="Stajich J.E."/>
            <person name="Barry K."/>
            <person name="Grigoriev I.V."/>
            <person name="Crous P."/>
            <person name="Smith M.E."/>
        </authorList>
    </citation>
    <scope>NUCLEOTIDE SEQUENCE</scope>
    <source>
        <strain evidence="1">Benny 63K</strain>
    </source>
</reference>
<organism evidence="1 2">
    <name type="scientific">Kickxella alabastrina</name>
    <dbReference type="NCBI Taxonomy" id="61397"/>
    <lineage>
        <taxon>Eukaryota</taxon>
        <taxon>Fungi</taxon>
        <taxon>Fungi incertae sedis</taxon>
        <taxon>Zoopagomycota</taxon>
        <taxon>Kickxellomycotina</taxon>
        <taxon>Kickxellomycetes</taxon>
        <taxon>Kickxellales</taxon>
        <taxon>Kickxellaceae</taxon>
        <taxon>Kickxella</taxon>
    </lineage>
</organism>
<protein>
    <submittedName>
        <fullName evidence="1">Signal recognition particle subunit srp68</fullName>
    </submittedName>
</protein>
<feature type="non-terminal residue" evidence="1">
    <location>
        <position position="1"/>
    </location>
</feature>
<feature type="non-terminal residue" evidence="1">
    <location>
        <position position="397"/>
    </location>
</feature>
<accession>A0ACC1HWP9</accession>
<sequence>AACKAGSQLATVAASICDRRTSLAAYAYWLQIQGQMHFELGEWEAALDCAVLSRVVGKHLALTGSSRQYALAHAMIETQDPIVRLAAYQARVSGAQQLQPEEITTAWYTSKIKEDPSRTERTIAGYGKLAETLDDLTLSARDSDSDRSAAAAGLRDHAFANQLEWRGGKIAFANAGLSALLEAAQAALQAAVGSDGRVADDCSSSTTADAVAAFNKVKKASHSCYVEEIASSSKVASAASEVLSSAYLAIQLYSICVLHAIAAVKYVGQAETIAAKLGFAPGSSGSALAFSGSGGGSSWLGSSASASPDALATGKSGAKRVSVSRLPELTRTVVLYDMARKSISQLRSASASVLAKMSPGMSRAIRGHQIAEEIAVTEAYYDCLRGYYSAALHAQPR</sequence>
<proteinExistence type="predicted"/>
<evidence type="ECO:0000313" key="2">
    <source>
        <dbReference type="Proteomes" id="UP001150581"/>
    </source>
</evidence>
<gene>
    <name evidence="1" type="primary">SRP68</name>
    <name evidence="1" type="ORF">LPJ66_012022</name>
</gene>
<keyword evidence="2" id="KW-1185">Reference proteome</keyword>
<name>A0ACC1HWP9_9FUNG</name>
<evidence type="ECO:0000313" key="1">
    <source>
        <dbReference type="EMBL" id="KAJ1877818.1"/>
    </source>
</evidence>
<dbReference type="EMBL" id="JANBPG010004078">
    <property type="protein sequence ID" value="KAJ1877818.1"/>
    <property type="molecule type" value="Genomic_DNA"/>
</dbReference>